<comment type="cofactor">
    <cofactor evidence="11">
        <name>Fe(2+)</name>
        <dbReference type="ChEBI" id="CHEBI:29033"/>
    </cofactor>
</comment>
<keyword evidence="15" id="KW-1185">Reference proteome</keyword>
<dbReference type="EMBL" id="JADBGQ010000003">
    <property type="protein sequence ID" value="KAG5405823.1"/>
    <property type="molecule type" value="Genomic_DNA"/>
</dbReference>
<comment type="pathway">
    <text evidence="2">Lipid metabolism; polyunsaturated fatty acid biosynthesis.</text>
</comment>
<reference evidence="14 15" key="1">
    <citation type="submission" date="2021-03" db="EMBL/GenBank/DDBJ databases">
        <authorList>
            <person name="King G.J."/>
            <person name="Bancroft I."/>
            <person name="Baten A."/>
            <person name="Bloomfield J."/>
            <person name="Borpatragohain P."/>
            <person name="He Z."/>
            <person name="Irish N."/>
            <person name="Irwin J."/>
            <person name="Liu K."/>
            <person name="Mauleon R.P."/>
            <person name="Moore J."/>
            <person name="Morris R."/>
            <person name="Ostergaard L."/>
            <person name="Wang B."/>
            <person name="Wells R."/>
        </authorList>
    </citation>
    <scope>NUCLEOTIDE SEQUENCE [LARGE SCALE GENOMIC DNA]</scope>
    <source>
        <strain evidence="14">R-o-18</strain>
        <tissue evidence="14">Leaf</tissue>
    </source>
</reference>
<feature type="transmembrane region" description="Helical" evidence="12">
    <location>
        <begin position="113"/>
        <end position="131"/>
    </location>
</feature>
<feature type="domain" description="Fatty acid desaturase" evidence="13">
    <location>
        <begin position="443"/>
        <end position="639"/>
    </location>
</feature>
<feature type="transmembrane region" description="Helical" evidence="12">
    <location>
        <begin position="446"/>
        <end position="465"/>
    </location>
</feature>
<comment type="subcellular location">
    <subcellularLocation>
        <location evidence="1">Membrane</location>
        <topology evidence="1">Multi-pass membrane protein</topology>
    </subcellularLocation>
</comment>
<dbReference type="PANTHER" id="PTHR11351:SF74">
    <property type="entry name" value="GENOME ASSEMBLY, CHROMOSOME: A03"/>
    <property type="match status" value="1"/>
</dbReference>
<evidence type="ECO:0000256" key="9">
    <source>
        <dbReference type="ARBA" id="ARBA00023098"/>
    </source>
</evidence>
<feature type="domain" description="Fatty acid desaturase" evidence="13">
    <location>
        <begin position="117"/>
        <end position="321"/>
    </location>
</feature>
<keyword evidence="11" id="KW-0275">Fatty acid biosynthesis</keyword>
<evidence type="ECO:0000256" key="6">
    <source>
        <dbReference type="ARBA" id="ARBA00022989"/>
    </source>
</evidence>
<evidence type="ECO:0000256" key="3">
    <source>
        <dbReference type="ARBA" id="ARBA00009295"/>
    </source>
</evidence>
<accession>A0ABQ7N5B7</accession>
<keyword evidence="10 12" id="KW-0472">Membrane</keyword>
<dbReference type="PRINTS" id="PR00075">
    <property type="entry name" value="FACDDSATRASE"/>
</dbReference>
<feature type="transmembrane region" description="Helical" evidence="12">
    <location>
        <begin position="568"/>
        <end position="591"/>
    </location>
</feature>
<sequence length="1001" mass="115555">MVSLCTTLKPLSPFSPFVKQGNLNYTSALLTYRTSNSANSFLPKRGGTVAVHDAPDQVESSCRIPLTEVVAVRKKSAFWERSWSSRDVRNVVVLGGVHLLSLFAPLYFSWAAFRLFVCLHLTIGMCIALCYHRNLSHRSFDLPKWLEFIFAYGGILAFQGDPIEWVSNHRYHHKHCDTQRDPHSPTQGFWFGHFTWLFDSGSILKKCGGEENVNDLVREPFYRFLQRTLPLHLIAYGFLLYICGGMPYLVWGIGVATVVRLHGTLLVNSVCHTWGTRAWNTPDVSKNNWWAAIITIGEGWHNNHHAFEFSARVGLEWWQLDVTWCLICFLEAIGLATNVKSPTEAQKKIINSNALFTYHTPNSTNYMLSKRGGSVAHKKLTFVAVHDAPDQVESFSRIPFSEVVVAREKKPFWKRSWKLGEVFKLSRYVVVHLLSLWAPFHFSWAAFRLFFWLVIIKGICITLSYHRNLSHRSFDLPKWLEYLFAYGGVLAFQGDPIEWVSNHRYHHKYCETQRDPHSPIQGFWYSHVTWIFDTGSILKKCGGYENVSDLLRQPIYRFLQRTFGLHQIAFGLLLYFCGGMPFLAWGLFAIYGERELGIHLTSPKTTAIITFGEGWHNNHHAFEFSARHGLEWWQLDVTWYLIRFLKAIGLATNVKLPTEAQKRMAPTTLKPLSPFSSFVKQHKTSNNNAFSTYRTHTCTNSGFFKRGGAVAVPHKKYTFVGVHDAPDQVESSWGIPLSEVVVVRKKRAFWQRSWNYWDVIRLVQVAGVHLLSLLAPFYLSWLAFRVFLWIVAINGICITLCYHRNLSHRSFDLPKWLEYLFAYGGLLAFQGDPIEWVSNHRYHHKHCDTQRDPHSPTQGFWFSHMAWIFDSGYIHKKCGGQENANDLVRQPFYKFLQRTILLHEMAFALLLYICGRMPFLVWGIGVANVARYHGTFLVNSVCHTWGTRAWNTPDLSKNNLHGLEWWQLDFTWYLIKFLEAIGLATNVKLPSEAQKKTMACN</sequence>
<name>A0ABQ7N5B7_BRACM</name>
<evidence type="ECO:0000259" key="13">
    <source>
        <dbReference type="Pfam" id="PF00487"/>
    </source>
</evidence>
<evidence type="ECO:0000256" key="10">
    <source>
        <dbReference type="ARBA" id="ARBA00023136"/>
    </source>
</evidence>
<evidence type="ECO:0000256" key="12">
    <source>
        <dbReference type="SAM" id="Phobius"/>
    </source>
</evidence>
<gene>
    <name evidence="14" type="primary">A03p041810.1_BraROA</name>
    <name evidence="14" type="ORF">IGI04_011942</name>
</gene>
<dbReference type="Proteomes" id="UP000823674">
    <property type="component" value="Chromosome A03"/>
</dbReference>
<evidence type="ECO:0000313" key="15">
    <source>
        <dbReference type="Proteomes" id="UP000823674"/>
    </source>
</evidence>
<keyword evidence="4 11" id="KW-0812">Transmembrane</keyword>
<evidence type="ECO:0000256" key="2">
    <source>
        <dbReference type="ARBA" id="ARBA00005105"/>
    </source>
</evidence>
<keyword evidence="5" id="KW-0276">Fatty acid metabolism</keyword>
<feature type="transmembrane region" description="Helical" evidence="12">
    <location>
        <begin position="781"/>
        <end position="802"/>
    </location>
</feature>
<feature type="transmembrane region" description="Helical" evidence="12">
    <location>
        <begin position="906"/>
        <end position="930"/>
    </location>
</feature>
<keyword evidence="11" id="KW-0444">Lipid biosynthesis</keyword>
<evidence type="ECO:0000313" key="14">
    <source>
        <dbReference type="EMBL" id="KAG5405823.1"/>
    </source>
</evidence>
<dbReference type="InterPro" id="IPR015876">
    <property type="entry name" value="Acyl-CoA_DS"/>
</dbReference>
<evidence type="ECO:0000256" key="11">
    <source>
        <dbReference type="RuleBase" id="RU000581"/>
    </source>
</evidence>
<feature type="transmembrane region" description="Helical" evidence="12">
    <location>
        <begin position="233"/>
        <end position="259"/>
    </location>
</feature>
<dbReference type="InterPro" id="IPR005804">
    <property type="entry name" value="FA_desaturase_dom"/>
</dbReference>
<comment type="similarity">
    <text evidence="3 11">Belongs to the fatty acid desaturase type 1 family.</text>
</comment>
<keyword evidence="7 11" id="KW-0560">Oxidoreductase</keyword>
<feature type="transmembrane region" description="Helical" evidence="12">
    <location>
        <begin position="88"/>
        <end position="107"/>
    </location>
</feature>
<organism evidence="14 15">
    <name type="scientific">Brassica rapa subsp. trilocularis</name>
    <dbReference type="NCBI Taxonomy" id="1813537"/>
    <lineage>
        <taxon>Eukaryota</taxon>
        <taxon>Viridiplantae</taxon>
        <taxon>Streptophyta</taxon>
        <taxon>Embryophyta</taxon>
        <taxon>Tracheophyta</taxon>
        <taxon>Spermatophyta</taxon>
        <taxon>Magnoliopsida</taxon>
        <taxon>eudicotyledons</taxon>
        <taxon>Gunneridae</taxon>
        <taxon>Pentapetalae</taxon>
        <taxon>rosids</taxon>
        <taxon>malvids</taxon>
        <taxon>Brassicales</taxon>
        <taxon>Brassicaceae</taxon>
        <taxon>Brassiceae</taxon>
        <taxon>Brassica</taxon>
    </lineage>
</organism>
<keyword evidence="6 12" id="KW-1133">Transmembrane helix</keyword>
<proteinExistence type="inferred from homology"/>
<dbReference type="PANTHER" id="PTHR11351">
    <property type="entry name" value="ACYL-COA DESATURASE"/>
    <property type="match status" value="1"/>
</dbReference>
<protein>
    <recommendedName>
        <fullName evidence="13">Fatty acid desaturase domain-containing protein</fullName>
    </recommendedName>
</protein>
<comment type="caution">
    <text evidence="14">The sequence shown here is derived from an EMBL/GenBank/DDBJ whole genome shotgun (WGS) entry which is preliminary data.</text>
</comment>
<keyword evidence="9" id="KW-0443">Lipid metabolism</keyword>
<keyword evidence="8" id="KW-0408">Iron</keyword>
<evidence type="ECO:0000256" key="8">
    <source>
        <dbReference type="ARBA" id="ARBA00023004"/>
    </source>
</evidence>
<evidence type="ECO:0000256" key="1">
    <source>
        <dbReference type="ARBA" id="ARBA00004141"/>
    </source>
</evidence>
<dbReference type="CDD" id="cd03505">
    <property type="entry name" value="Delta9-FADS-like"/>
    <property type="match status" value="3"/>
</dbReference>
<evidence type="ECO:0000256" key="7">
    <source>
        <dbReference type="ARBA" id="ARBA00023002"/>
    </source>
</evidence>
<evidence type="ECO:0000256" key="4">
    <source>
        <dbReference type="ARBA" id="ARBA00022692"/>
    </source>
</evidence>
<evidence type="ECO:0000256" key="5">
    <source>
        <dbReference type="ARBA" id="ARBA00022832"/>
    </source>
</evidence>
<dbReference type="Pfam" id="PF00487">
    <property type="entry name" value="FA_desaturase"/>
    <property type="match status" value="2"/>
</dbReference>
<comment type="domain">
    <text evidence="11">The histidine box domains are involved in binding the catalytic metal ions.</text>
</comment>